<protein>
    <submittedName>
        <fullName evidence="1">Uncharacterized protein</fullName>
    </submittedName>
</protein>
<proteinExistence type="predicted"/>
<dbReference type="EMBL" id="RHQL01000019">
    <property type="protein sequence ID" value="RRV05097.1"/>
    <property type="molecule type" value="Genomic_DNA"/>
</dbReference>
<organism evidence="1 2">
    <name type="scientific">Stutzerimonas xanthomarina</name>
    <dbReference type="NCBI Taxonomy" id="271420"/>
    <lineage>
        <taxon>Bacteria</taxon>
        <taxon>Pseudomonadati</taxon>
        <taxon>Pseudomonadota</taxon>
        <taxon>Gammaproteobacteria</taxon>
        <taxon>Pseudomonadales</taxon>
        <taxon>Pseudomonadaceae</taxon>
        <taxon>Stutzerimonas</taxon>
    </lineage>
</organism>
<gene>
    <name evidence="1" type="ORF">EGJ28_21485</name>
</gene>
<dbReference type="Proteomes" id="UP000276506">
    <property type="component" value="Unassembled WGS sequence"/>
</dbReference>
<comment type="caution">
    <text evidence="1">The sequence shown here is derived from an EMBL/GenBank/DDBJ whole genome shotgun (WGS) entry which is preliminary data.</text>
</comment>
<name>A0A427DNK0_9GAMM</name>
<sequence>MISAGTPLAHTLELQHSPISRQDIAIRERFYSRVGGMTWVVHLHNDQGALNDSRFSASLTLLPKQIEFKGRNFVTALWCGRVPTFIEKWKHSSAHVFFDWRGRLFYLATMRACRELVAKLEKGTFAVLPASTMDVMRTIGWSPERNEASDQTAPEA</sequence>
<reference evidence="1 2" key="1">
    <citation type="submission" date="2018-10" db="EMBL/GenBank/DDBJ databases">
        <title>Transmission dynamics of multidrug resistant bacteria on intensive care unit surfaces.</title>
        <authorList>
            <person name="D'Souza A.W."/>
            <person name="Potter R.F."/>
            <person name="Wallace M."/>
            <person name="Shupe A."/>
            <person name="Patel S."/>
            <person name="Sun S."/>
            <person name="Gul D."/>
            <person name="Kwon J.H."/>
            <person name="Andleeb S."/>
            <person name="Burnham C.-A.D."/>
            <person name="Dantas G."/>
        </authorList>
    </citation>
    <scope>NUCLEOTIDE SEQUENCE [LARGE SCALE GENOMIC DNA]</scope>
    <source>
        <strain evidence="1 2">PX_177</strain>
    </source>
</reference>
<dbReference type="AlphaFoldDB" id="A0A427DNK0"/>
<accession>A0A427DNK0</accession>
<evidence type="ECO:0000313" key="2">
    <source>
        <dbReference type="Proteomes" id="UP000276506"/>
    </source>
</evidence>
<evidence type="ECO:0000313" key="1">
    <source>
        <dbReference type="EMBL" id="RRV05097.1"/>
    </source>
</evidence>